<dbReference type="InterPro" id="IPR050197">
    <property type="entry name" value="Aldolase_class_II_sugar_metab"/>
</dbReference>
<dbReference type="InterPro" id="IPR036409">
    <property type="entry name" value="Aldolase_II/adducin_N_sf"/>
</dbReference>
<evidence type="ECO:0000259" key="3">
    <source>
        <dbReference type="SMART" id="SM01007"/>
    </source>
</evidence>
<dbReference type="Pfam" id="PF00596">
    <property type="entry name" value="Aldolase_II"/>
    <property type="match status" value="1"/>
</dbReference>
<dbReference type="AlphaFoldDB" id="A0AAN6UBR4"/>
<feature type="domain" description="Class II aldolase/adducin N-terminal" evidence="3">
    <location>
        <begin position="12"/>
        <end position="208"/>
    </location>
</feature>
<dbReference type="PANTHER" id="PTHR22789">
    <property type="entry name" value="FUCULOSE PHOSPHATE ALDOLASE"/>
    <property type="match status" value="1"/>
</dbReference>
<dbReference type="GO" id="GO:0005829">
    <property type="term" value="C:cytosol"/>
    <property type="evidence" value="ECO:0007669"/>
    <property type="project" value="TreeGrafter"/>
</dbReference>
<organism evidence="4 5">
    <name type="scientific">Trichocladium antarcticum</name>
    <dbReference type="NCBI Taxonomy" id="1450529"/>
    <lineage>
        <taxon>Eukaryota</taxon>
        <taxon>Fungi</taxon>
        <taxon>Dikarya</taxon>
        <taxon>Ascomycota</taxon>
        <taxon>Pezizomycotina</taxon>
        <taxon>Sordariomycetes</taxon>
        <taxon>Sordariomycetidae</taxon>
        <taxon>Sordariales</taxon>
        <taxon>Chaetomiaceae</taxon>
        <taxon>Trichocladium</taxon>
    </lineage>
</organism>
<keyword evidence="5" id="KW-1185">Reference proteome</keyword>
<reference evidence="4" key="1">
    <citation type="journal article" date="2023" name="Mol. Phylogenet. Evol.">
        <title>Genome-scale phylogeny and comparative genomics of the fungal order Sordariales.</title>
        <authorList>
            <person name="Hensen N."/>
            <person name="Bonometti L."/>
            <person name="Westerberg I."/>
            <person name="Brannstrom I.O."/>
            <person name="Guillou S."/>
            <person name="Cros-Aarteil S."/>
            <person name="Calhoun S."/>
            <person name="Haridas S."/>
            <person name="Kuo A."/>
            <person name="Mondo S."/>
            <person name="Pangilinan J."/>
            <person name="Riley R."/>
            <person name="LaButti K."/>
            <person name="Andreopoulos B."/>
            <person name="Lipzen A."/>
            <person name="Chen C."/>
            <person name="Yan M."/>
            <person name="Daum C."/>
            <person name="Ng V."/>
            <person name="Clum A."/>
            <person name="Steindorff A."/>
            <person name="Ohm R.A."/>
            <person name="Martin F."/>
            <person name="Silar P."/>
            <person name="Natvig D.O."/>
            <person name="Lalanne C."/>
            <person name="Gautier V."/>
            <person name="Ament-Velasquez S.L."/>
            <person name="Kruys A."/>
            <person name="Hutchinson M.I."/>
            <person name="Powell A.J."/>
            <person name="Barry K."/>
            <person name="Miller A.N."/>
            <person name="Grigoriev I.V."/>
            <person name="Debuchy R."/>
            <person name="Gladieux P."/>
            <person name="Hiltunen Thoren M."/>
            <person name="Johannesson H."/>
        </authorList>
    </citation>
    <scope>NUCLEOTIDE SEQUENCE</scope>
    <source>
        <strain evidence="4">CBS 123565</strain>
    </source>
</reference>
<gene>
    <name evidence="4" type="ORF">BT67DRAFT_446056</name>
</gene>
<sequence>MEHVTQMQQHYRKFIDACHILHHQQVLDTDGHISFRHPRRDDVFIMPRDMAAGAVSSEADLVEYSTTGALPLDPTSPAGHAERFIHAEIYKQYTHVHAIVHSHSPAVIPYTISRVRLKPCSPTAGFLRACGPPVFDAATYATANLAGDSPPADLLVRDEYLGRKLAYRFSQGDVVALMRAHGFTAVAESTEQAVFRAVCTHRNAEVLTTALAVQAAAQRAGSFPQAATPGIHYLSEEEVAAAAAGEAAAVRRAWEMWVREVRAAAVYVNSA</sequence>
<reference evidence="4" key="2">
    <citation type="submission" date="2023-05" db="EMBL/GenBank/DDBJ databases">
        <authorList>
            <consortium name="Lawrence Berkeley National Laboratory"/>
            <person name="Steindorff A."/>
            <person name="Hensen N."/>
            <person name="Bonometti L."/>
            <person name="Westerberg I."/>
            <person name="Brannstrom I.O."/>
            <person name="Guillou S."/>
            <person name="Cros-Aarteil S."/>
            <person name="Calhoun S."/>
            <person name="Haridas S."/>
            <person name="Kuo A."/>
            <person name="Mondo S."/>
            <person name="Pangilinan J."/>
            <person name="Riley R."/>
            <person name="Labutti K."/>
            <person name="Andreopoulos B."/>
            <person name="Lipzen A."/>
            <person name="Chen C."/>
            <person name="Yanf M."/>
            <person name="Daum C."/>
            <person name="Ng V."/>
            <person name="Clum A."/>
            <person name="Ohm R."/>
            <person name="Martin F."/>
            <person name="Silar P."/>
            <person name="Natvig D."/>
            <person name="Lalanne C."/>
            <person name="Gautier V."/>
            <person name="Ament-Velasquez S.L."/>
            <person name="Kruys A."/>
            <person name="Hutchinson M.I."/>
            <person name="Powell A.J."/>
            <person name="Barry K."/>
            <person name="Miller A.N."/>
            <person name="Grigoriev I.V."/>
            <person name="Debuchy R."/>
            <person name="Gladieux P."/>
            <person name="Thoren M.H."/>
            <person name="Johannesson H."/>
        </authorList>
    </citation>
    <scope>NUCLEOTIDE SEQUENCE</scope>
    <source>
        <strain evidence="4">CBS 123565</strain>
    </source>
</reference>
<keyword evidence="1" id="KW-0479">Metal-binding</keyword>
<dbReference type="Gene3D" id="3.40.225.10">
    <property type="entry name" value="Class II aldolase/adducin N-terminal domain"/>
    <property type="match status" value="1"/>
</dbReference>
<proteinExistence type="predicted"/>
<evidence type="ECO:0000256" key="2">
    <source>
        <dbReference type="ARBA" id="ARBA00023239"/>
    </source>
</evidence>
<protein>
    <submittedName>
        <fullName evidence="4">Arad-like aldolase/epimerase</fullName>
    </submittedName>
</protein>
<accession>A0AAN6UBR4</accession>
<evidence type="ECO:0000313" key="4">
    <source>
        <dbReference type="EMBL" id="KAK4130092.1"/>
    </source>
</evidence>
<dbReference type="GO" id="GO:0046872">
    <property type="term" value="F:metal ion binding"/>
    <property type="evidence" value="ECO:0007669"/>
    <property type="project" value="UniProtKB-KW"/>
</dbReference>
<evidence type="ECO:0000313" key="5">
    <source>
        <dbReference type="Proteomes" id="UP001304895"/>
    </source>
</evidence>
<comment type="caution">
    <text evidence="4">The sequence shown here is derived from an EMBL/GenBank/DDBJ whole genome shotgun (WGS) entry which is preliminary data.</text>
</comment>
<dbReference type="EMBL" id="MU853443">
    <property type="protein sequence ID" value="KAK4130092.1"/>
    <property type="molecule type" value="Genomic_DNA"/>
</dbReference>
<dbReference type="InterPro" id="IPR001303">
    <property type="entry name" value="Aldolase_II/adducin_N"/>
</dbReference>
<dbReference type="SUPFAM" id="SSF53639">
    <property type="entry name" value="AraD/HMP-PK domain-like"/>
    <property type="match status" value="1"/>
</dbReference>
<evidence type="ECO:0000256" key="1">
    <source>
        <dbReference type="ARBA" id="ARBA00022723"/>
    </source>
</evidence>
<dbReference type="Proteomes" id="UP001304895">
    <property type="component" value="Unassembled WGS sequence"/>
</dbReference>
<dbReference type="GO" id="GO:0016832">
    <property type="term" value="F:aldehyde-lyase activity"/>
    <property type="evidence" value="ECO:0007669"/>
    <property type="project" value="TreeGrafter"/>
</dbReference>
<dbReference type="PANTHER" id="PTHR22789:SF0">
    <property type="entry name" value="3-OXO-TETRONATE 4-PHOSPHATE DECARBOXYLASE-RELATED"/>
    <property type="match status" value="1"/>
</dbReference>
<dbReference type="GO" id="GO:0019323">
    <property type="term" value="P:pentose catabolic process"/>
    <property type="evidence" value="ECO:0007669"/>
    <property type="project" value="TreeGrafter"/>
</dbReference>
<dbReference type="SMART" id="SM01007">
    <property type="entry name" value="Aldolase_II"/>
    <property type="match status" value="1"/>
</dbReference>
<name>A0AAN6UBR4_9PEZI</name>
<keyword evidence="2" id="KW-0456">Lyase</keyword>